<gene>
    <name evidence="1" type="ORF">O4H32_05640</name>
</gene>
<proteinExistence type="predicted"/>
<reference evidence="1" key="1">
    <citation type="submission" date="2022-12" db="EMBL/GenBank/DDBJ databases">
        <title>Bacterial isolates from different developmental stages of Nematostella vectensis.</title>
        <authorList>
            <person name="Fraune S."/>
        </authorList>
    </citation>
    <scope>NUCLEOTIDE SEQUENCE</scope>
    <source>
        <strain evidence="1">G21619-S1</strain>
    </source>
</reference>
<dbReference type="Gene3D" id="3.40.50.360">
    <property type="match status" value="1"/>
</dbReference>
<protein>
    <submittedName>
        <fullName evidence="1">Uncharacterized protein</fullName>
    </submittedName>
</protein>
<name>A0ABT4M330_9BURK</name>
<dbReference type="InterPro" id="IPR029039">
    <property type="entry name" value="Flavoprotein-like_sf"/>
</dbReference>
<sequence>MTTHNVGCLFGSLAKASINRQFAKALVKLAPPELVCTESPIKGLPLYNYDYAADYPPVARAFKQTIASVDGCSSSRQNTTVRSQAA</sequence>
<comment type="caution">
    <text evidence="1">The sequence shown here is derived from an EMBL/GenBank/DDBJ whole genome shotgun (WGS) entry which is preliminary data.</text>
</comment>
<accession>A0ABT4M330</accession>
<evidence type="ECO:0000313" key="2">
    <source>
        <dbReference type="Proteomes" id="UP001068379"/>
    </source>
</evidence>
<organism evidence="1 2">
    <name type="scientific">Castellaniella denitrificans</name>
    <dbReference type="NCBI Taxonomy" id="56119"/>
    <lineage>
        <taxon>Bacteria</taxon>
        <taxon>Pseudomonadati</taxon>
        <taxon>Pseudomonadota</taxon>
        <taxon>Betaproteobacteria</taxon>
        <taxon>Burkholderiales</taxon>
        <taxon>Alcaligenaceae</taxon>
        <taxon>Castellaniella</taxon>
    </lineage>
</organism>
<dbReference type="SUPFAM" id="SSF52218">
    <property type="entry name" value="Flavoproteins"/>
    <property type="match status" value="1"/>
</dbReference>
<dbReference type="RefSeq" id="WP_269357575.1">
    <property type="nucleotide sequence ID" value="NZ_JAPWHE010000002.1"/>
</dbReference>
<dbReference type="EMBL" id="JAPWHE010000002">
    <property type="protein sequence ID" value="MCZ4329435.1"/>
    <property type="molecule type" value="Genomic_DNA"/>
</dbReference>
<keyword evidence="2" id="KW-1185">Reference proteome</keyword>
<dbReference type="Proteomes" id="UP001068379">
    <property type="component" value="Unassembled WGS sequence"/>
</dbReference>
<evidence type="ECO:0000313" key="1">
    <source>
        <dbReference type="EMBL" id="MCZ4329435.1"/>
    </source>
</evidence>